<dbReference type="RefSeq" id="WP_131259505.1">
    <property type="nucleotide sequence ID" value="NZ_JBHSUS010000001.1"/>
</dbReference>
<feature type="signal peptide" evidence="1">
    <location>
        <begin position="1"/>
        <end position="19"/>
    </location>
</feature>
<reference evidence="3" key="1">
    <citation type="journal article" date="2019" name="Int. J. Syst. Evol. Microbiol.">
        <title>The Global Catalogue of Microorganisms (GCM) 10K type strain sequencing project: providing services to taxonomists for standard genome sequencing and annotation.</title>
        <authorList>
            <consortium name="The Broad Institute Genomics Platform"/>
            <consortium name="The Broad Institute Genome Sequencing Center for Infectious Disease"/>
            <person name="Wu L."/>
            <person name="Ma J."/>
        </authorList>
    </citation>
    <scope>NUCLEOTIDE SEQUENCE [LARGE SCALE GENOMIC DNA]</scope>
    <source>
        <strain evidence="3">CGMCC 1.16031</strain>
    </source>
</reference>
<gene>
    <name evidence="2" type="ORF">ACFP85_00320</name>
</gene>
<accession>A0ABW1XIX2</accession>
<feature type="chain" id="PRO_5045928678" description="Phosphatidylcholine 1-acylhydrolase" evidence="1">
    <location>
        <begin position="20"/>
        <end position="336"/>
    </location>
</feature>
<name>A0ABW1XIX2_9ALTE</name>
<dbReference type="EMBL" id="JBHSUS010000001">
    <property type="protein sequence ID" value="MFC6438604.1"/>
    <property type="molecule type" value="Genomic_DNA"/>
</dbReference>
<organism evidence="2 3">
    <name type="scientific">Pseudobowmanella zhangzhouensis</name>
    <dbReference type="NCBI Taxonomy" id="1537679"/>
    <lineage>
        <taxon>Bacteria</taxon>
        <taxon>Pseudomonadati</taxon>
        <taxon>Pseudomonadota</taxon>
        <taxon>Gammaproteobacteria</taxon>
        <taxon>Alteromonadales</taxon>
        <taxon>Alteromonadaceae</taxon>
    </lineage>
</organism>
<comment type="caution">
    <text evidence="2">The sequence shown here is derived from an EMBL/GenBank/DDBJ whole genome shotgun (WGS) entry which is preliminary data.</text>
</comment>
<evidence type="ECO:0000313" key="3">
    <source>
        <dbReference type="Proteomes" id="UP001596364"/>
    </source>
</evidence>
<dbReference type="Proteomes" id="UP001596364">
    <property type="component" value="Unassembled WGS sequence"/>
</dbReference>
<protein>
    <recommendedName>
        <fullName evidence="4">Phosphatidylcholine 1-acylhydrolase</fullName>
    </recommendedName>
</protein>
<evidence type="ECO:0000256" key="1">
    <source>
        <dbReference type="SAM" id="SignalP"/>
    </source>
</evidence>
<dbReference type="InterPro" id="IPR036541">
    <property type="entry name" value="PLipase_A1_sf"/>
</dbReference>
<proteinExistence type="predicted"/>
<keyword evidence="3" id="KW-1185">Reference proteome</keyword>
<keyword evidence="1" id="KW-0732">Signal</keyword>
<evidence type="ECO:0008006" key="4">
    <source>
        <dbReference type="Google" id="ProtNLM"/>
    </source>
</evidence>
<dbReference type="Gene3D" id="2.40.230.10">
    <property type="entry name" value="Phospholipase A1"/>
    <property type="match status" value="1"/>
</dbReference>
<dbReference type="SUPFAM" id="SSF56931">
    <property type="entry name" value="Outer membrane phospholipase A (OMPLA)"/>
    <property type="match status" value="1"/>
</dbReference>
<sequence length="336" mass="37963">MLRVSWILLILSFSTSALGAQCGDYRGHRGLTSYEANLLGYTVESSDDNYMDFRLSLKYPLLRSVSDSLNRSFGSDAQPSSLLPCVFLSFTGRFGQYIGTRDSSPVMGKQFNPGIFGRYWLSEPDEEESYIDIGLYHESNGQSVNTQAGYASRVADALAKGDSAGSARDYISRGWDYIGVTSKYSAHWQDGVARCPLKEIAQNNQSPLLKKPGCFAVTADVRYFLQNGPLQGEAEDYYAFEMQSQAYRRKDYDGLALTLEYIPPTEKISHMAFSYRTGYGKPFNYSTFRFEATFNFNDDDLPPLVIWYQEGYNSDLVDYYNYNRIIGIAIEITSFD</sequence>
<evidence type="ECO:0000313" key="2">
    <source>
        <dbReference type="EMBL" id="MFC6438604.1"/>
    </source>
</evidence>